<keyword evidence="3" id="KW-1185">Reference proteome</keyword>
<evidence type="ECO:0000313" key="2">
    <source>
        <dbReference type="EMBL" id="GEP12380.1"/>
    </source>
</evidence>
<feature type="compositionally biased region" description="Basic and acidic residues" evidence="1">
    <location>
        <begin position="1"/>
        <end position="23"/>
    </location>
</feature>
<proteinExistence type="predicted"/>
<dbReference type="Proteomes" id="UP000321750">
    <property type="component" value="Unassembled WGS sequence"/>
</dbReference>
<sequence length="54" mass="6118">MRIMSEHRLHEQVAHPAGRREGSGRLLQTTLDCRHARESRRAEAVRTGVDAQAL</sequence>
<protein>
    <submittedName>
        <fullName evidence="2">Uncharacterized protein</fullName>
    </submittedName>
</protein>
<evidence type="ECO:0000256" key="1">
    <source>
        <dbReference type="SAM" id="MobiDB-lite"/>
    </source>
</evidence>
<feature type="region of interest" description="Disordered" evidence="1">
    <location>
        <begin position="1"/>
        <end position="25"/>
    </location>
</feature>
<gene>
    <name evidence="2" type="ORF">MGN01_42250</name>
</gene>
<dbReference type="EMBL" id="BJZV01000038">
    <property type="protein sequence ID" value="GEP12380.1"/>
    <property type="molecule type" value="Genomic_DNA"/>
</dbReference>
<organism evidence="2 3">
    <name type="scientific">Methylobacterium gnaphalii</name>
    <dbReference type="NCBI Taxonomy" id="1010610"/>
    <lineage>
        <taxon>Bacteria</taxon>
        <taxon>Pseudomonadati</taxon>
        <taxon>Pseudomonadota</taxon>
        <taxon>Alphaproteobacteria</taxon>
        <taxon>Hyphomicrobiales</taxon>
        <taxon>Methylobacteriaceae</taxon>
        <taxon>Methylobacterium</taxon>
    </lineage>
</organism>
<evidence type="ECO:0000313" key="3">
    <source>
        <dbReference type="Proteomes" id="UP000321750"/>
    </source>
</evidence>
<name>A0A512JR00_9HYPH</name>
<dbReference type="AlphaFoldDB" id="A0A512JR00"/>
<comment type="caution">
    <text evidence="2">The sequence shown here is derived from an EMBL/GenBank/DDBJ whole genome shotgun (WGS) entry which is preliminary data.</text>
</comment>
<reference evidence="2 3" key="1">
    <citation type="submission" date="2019-07" db="EMBL/GenBank/DDBJ databases">
        <title>Whole genome shotgun sequence of Methylobacterium gnaphalii NBRC 107716.</title>
        <authorList>
            <person name="Hosoyama A."/>
            <person name="Uohara A."/>
            <person name="Ohji S."/>
            <person name="Ichikawa N."/>
        </authorList>
    </citation>
    <scope>NUCLEOTIDE SEQUENCE [LARGE SCALE GENOMIC DNA]</scope>
    <source>
        <strain evidence="2 3">NBRC 107716</strain>
    </source>
</reference>
<accession>A0A512JR00</accession>